<feature type="transmembrane region" description="Helical" evidence="11">
    <location>
        <begin position="29"/>
        <end position="49"/>
    </location>
</feature>
<keyword evidence="14" id="KW-0378">Hydrolase</keyword>
<dbReference type="Proteomes" id="UP000092840">
    <property type="component" value="Unassembled WGS sequence"/>
</dbReference>
<dbReference type="Pfam" id="PF00664">
    <property type="entry name" value="ABC_membrane"/>
    <property type="match status" value="1"/>
</dbReference>
<dbReference type="InterPro" id="IPR003439">
    <property type="entry name" value="ABC_transporter-like_ATP-bd"/>
</dbReference>
<dbReference type="InterPro" id="IPR039421">
    <property type="entry name" value="Type_1_exporter"/>
</dbReference>
<evidence type="ECO:0000256" key="9">
    <source>
        <dbReference type="ARBA" id="ARBA00023055"/>
    </source>
</evidence>
<dbReference type="GO" id="GO:0016887">
    <property type="term" value="F:ATP hydrolysis activity"/>
    <property type="evidence" value="ECO:0007669"/>
    <property type="project" value="InterPro"/>
</dbReference>
<feature type="transmembrane region" description="Helical" evidence="11">
    <location>
        <begin position="170"/>
        <end position="190"/>
    </location>
</feature>
<dbReference type="PANTHER" id="PTHR43394:SF1">
    <property type="entry name" value="ATP-BINDING CASSETTE SUB-FAMILY B MEMBER 10, MITOCHONDRIAL"/>
    <property type="match status" value="1"/>
</dbReference>
<protein>
    <submittedName>
        <fullName evidence="14">Lipid A export ATP-binding/permease protein MsbA</fullName>
        <ecNumber evidence="14">3.6.3.-</ecNumber>
    </submittedName>
</protein>
<keyword evidence="16" id="KW-1185">Reference proteome</keyword>
<evidence type="ECO:0000256" key="7">
    <source>
        <dbReference type="ARBA" id="ARBA00022967"/>
    </source>
</evidence>
<keyword evidence="6 14" id="KW-0067">ATP-binding</keyword>
<dbReference type="PROSITE" id="PS50893">
    <property type="entry name" value="ABC_TRANSPORTER_2"/>
    <property type="match status" value="1"/>
</dbReference>
<evidence type="ECO:0000256" key="1">
    <source>
        <dbReference type="ARBA" id="ARBA00004651"/>
    </source>
</evidence>
<evidence type="ECO:0000259" key="12">
    <source>
        <dbReference type="PROSITE" id="PS50893"/>
    </source>
</evidence>
<dbReference type="OrthoDB" id="9806127at2"/>
<dbReference type="InterPro" id="IPR011917">
    <property type="entry name" value="ABC_transpr_lipidA"/>
</dbReference>
<evidence type="ECO:0000313" key="17">
    <source>
        <dbReference type="Proteomes" id="UP000092871"/>
    </source>
</evidence>
<dbReference type="EMBL" id="FLRA01000002">
    <property type="protein sequence ID" value="SBT16265.1"/>
    <property type="molecule type" value="Genomic_DNA"/>
</dbReference>
<dbReference type="SUPFAM" id="SSF90123">
    <property type="entry name" value="ABC transporter transmembrane region"/>
    <property type="match status" value="1"/>
</dbReference>
<dbReference type="CDD" id="cd18552">
    <property type="entry name" value="ABC_6TM_MsbA_like"/>
    <property type="match status" value="1"/>
</dbReference>
<gene>
    <name evidence="14" type="primary">msbA_1</name>
    <name evidence="14" type="ORF">MGA5115_00345</name>
    <name evidence="15" type="ORF">MGA5116_01906</name>
</gene>
<keyword evidence="8 11" id="KW-1133">Transmembrane helix</keyword>
<dbReference type="GO" id="GO:0005886">
    <property type="term" value="C:plasma membrane"/>
    <property type="evidence" value="ECO:0007669"/>
    <property type="project" value="UniProtKB-SubCell"/>
</dbReference>
<keyword evidence="10 11" id="KW-0472">Membrane</keyword>
<evidence type="ECO:0000256" key="11">
    <source>
        <dbReference type="SAM" id="Phobius"/>
    </source>
</evidence>
<dbReference type="PANTHER" id="PTHR43394">
    <property type="entry name" value="ATP-DEPENDENT PERMEASE MDL1, MITOCHONDRIAL"/>
    <property type="match status" value="1"/>
</dbReference>
<sequence length="588" mass="64602">MSAPSMHNSQSESGVKIYLRLLGYVKSSWWLFVISVFGFILYSAMEPALAAMLKHIVDVVSSGAIEENRLLIPFGILGIFVCRGIGTFLGSYFMAKIANKVVYDLRTLMFDKLVLLPSAYYSEMPSGRILSKLTYDTEQVVGSVTSAIKTMLREGFTVVGLLGYMLYTNWRLSLMFLLIIPVIGFVVSYASKRFRKLSKRIQNAMGGVSDVASESIKGHEVVKIFGGFEYERDRFRKVANDNRRSQLKMELTKALNIPVVQFLVAISLALLIWLALNPDLSSNMSAGDFVAFIGAAGMLSKPARQLTDVNSILQKGIAAAQSIFEFIDMTEEADKGVQTLANAKGSVEWRNLSFKYPSSDRLTLESINLLLPAGKTLALVGRSGGGKSTLANLVPRLYDVADGELLVDGQDSREYSLKSLRSQIALVNQNVVLFNGSIRDNIAYGYLRDAPDEDVINAAKAANAWEFIQGFEHGLDTMVGENGVLMSGGQRQRIAIARAILKNAPILILDEATSALDSESERAIQQALDSLMKNRTTIAIAHRLSTIENADIIAVVDHGQIIEVGSHKELIEQGGAYAKLHQNQFNEE</sequence>
<dbReference type="SUPFAM" id="SSF52540">
    <property type="entry name" value="P-loop containing nucleoside triphosphate hydrolases"/>
    <property type="match status" value="1"/>
</dbReference>
<keyword evidence="2" id="KW-0813">Transport</keyword>
<evidence type="ECO:0000313" key="16">
    <source>
        <dbReference type="Proteomes" id="UP000092840"/>
    </source>
</evidence>
<dbReference type="PROSITE" id="PS50929">
    <property type="entry name" value="ABC_TM1F"/>
    <property type="match status" value="1"/>
</dbReference>
<keyword evidence="3" id="KW-1003">Cell membrane</keyword>
<reference evidence="15 16" key="2">
    <citation type="submission" date="2016-06" db="EMBL/GenBank/DDBJ databases">
        <authorList>
            <person name="Rodrigo-Torres L."/>
            <person name="Arahal D.R."/>
        </authorList>
    </citation>
    <scope>NUCLEOTIDE SEQUENCE [LARGE SCALE GENOMIC DNA]</scope>
    <source>
        <strain evidence="15 16">CECT 5116</strain>
    </source>
</reference>
<dbReference type="Pfam" id="PF00005">
    <property type="entry name" value="ABC_tran"/>
    <property type="match status" value="1"/>
</dbReference>
<dbReference type="GO" id="GO:0005524">
    <property type="term" value="F:ATP binding"/>
    <property type="evidence" value="ECO:0007669"/>
    <property type="project" value="UniProtKB-KW"/>
</dbReference>
<reference evidence="14 17" key="1">
    <citation type="submission" date="2016-06" db="EMBL/GenBank/DDBJ databases">
        <authorList>
            <person name="Kjaerup R.B."/>
            <person name="Dalgaard T.S."/>
            <person name="Juul-Madsen H.R."/>
        </authorList>
    </citation>
    <scope>NUCLEOTIDE SEQUENCE [LARGE SCALE GENOMIC DNA]</scope>
    <source>
        <strain evidence="14 17">CECT 5115</strain>
    </source>
</reference>
<keyword evidence="4 11" id="KW-0812">Transmembrane</keyword>
<keyword evidence="9" id="KW-0445">Lipid transport</keyword>
<dbReference type="GO" id="GO:0034040">
    <property type="term" value="F:ATPase-coupled lipid transmembrane transporter activity"/>
    <property type="evidence" value="ECO:0007669"/>
    <property type="project" value="InterPro"/>
</dbReference>
<feature type="domain" description="ABC transmembrane type-1" evidence="13">
    <location>
        <begin position="33"/>
        <end position="315"/>
    </location>
</feature>
<name>A0A1C3JMA6_9GAMM</name>
<evidence type="ECO:0000259" key="13">
    <source>
        <dbReference type="PROSITE" id="PS50929"/>
    </source>
</evidence>
<dbReference type="RefSeq" id="WP_067030878.1">
    <property type="nucleotide sequence ID" value="NZ_FLRA01000002.1"/>
</dbReference>
<accession>A0A1C3JMA6</accession>
<feature type="transmembrane region" description="Helical" evidence="11">
    <location>
        <begin position="254"/>
        <end position="276"/>
    </location>
</feature>
<evidence type="ECO:0000313" key="15">
    <source>
        <dbReference type="EMBL" id="SBT21313.1"/>
    </source>
</evidence>
<proteinExistence type="predicted"/>
<dbReference type="Gene3D" id="1.20.1560.10">
    <property type="entry name" value="ABC transporter type 1, transmembrane domain"/>
    <property type="match status" value="1"/>
</dbReference>
<comment type="subcellular location">
    <subcellularLocation>
        <location evidence="1">Cell membrane</location>
        <topology evidence="1">Multi-pass membrane protein</topology>
    </subcellularLocation>
</comment>
<evidence type="ECO:0000256" key="6">
    <source>
        <dbReference type="ARBA" id="ARBA00022840"/>
    </source>
</evidence>
<dbReference type="SMART" id="SM00382">
    <property type="entry name" value="AAA"/>
    <property type="match status" value="1"/>
</dbReference>
<dbReference type="GO" id="GO:0015421">
    <property type="term" value="F:ABC-type oligopeptide transporter activity"/>
    <property type="evidence" value="ECO:0007669"/>
    <property type="project" value="TreeGrafter"/>
</dbReference>
<evidence type="ECO:0000256" key="10">
    <source>
        <dbReference type="ARBA" id="ARBA00023136"/>
    </source>
</evidence>
<dbReference type="InterPro" id="IPR003593">
    <property type="entry name" value="AAA+_ATPase"/>
</dbReference>
<keyword evidence="5" id="KW-0547">Nucleotide-binding</keyword>
<dbReference type="PROSITE" id="PS00211">
    <property type="entry name" value="ABC_TRANSPORTER_1"/>
    <property type="match status" value="1"/>
</dbReference>
<evidence type="ECO:0000313" key="14">
    <source>
        <dbReference type="EMBL" id="SBT16265.1"/>
    </source>
</evidence>
<dbReference type="EC" id="3.6.3.-" evidence="14"/>
<evidence type="ECO:0000256" key="3">
    <source>
        <dbReference type="ARBA" id="ARBA00022475"/>
    </source>
</evidence>
<evidence type="ECO:0000256" key="8">
    <source>
        <dbReference type="ARBA" id="ARBA00022989"/>
    </source>
</evidence>
<dbReference type="InterPro" id="IPR011527">
    <property type="entry name" value="ABC1_TM_dom"/>
</dbReference>
<feature type="domain" description="ABC transporter" evidence="12">
    <location>
        <begin position="347"/>
        <end position="583"/>
    </location>
</feature>
<dbReference type="NCBIfam" id="TIGR02203">
    <property type="entry name" value="MsbA_lipidA"/>
    <property type="match status" value="1"/>
</dbReference>
<evidence type="ECO:0000256" key="4">
    <source>
        <dbReference type="ARBA" id="ARBA00022692"/>
    </source>
</evidence>
<dbReference type="AlphaFoldDB" id="A0A1C3JMA6"/>
<dbReference type="InterPro" id="IPR017871">
    <property type="entry name" value="ABC_transporter-like_CS"/>
</dbReference>
<keyword evidence="7" id="KW-1278">Translocase</keyword>
<dbReference type="InterPro" id="IPR027417">
    <property type="entry name" value="P-loop_NTPase"/>
</dbReference>
<organism evidence="14 17">
    <name type="scientific">Marinomonas gallaica</name>
    <dbReference type="NCBI Taxonomy" id="1806667"/>
    <lineage>
        <taxon>Bacteria</taxon>
        <taxon>Pseudomonadati</taxon>
        <taxon>Pseudomonadota</taxon>
        <taxon>Gammaproteobacteria</taxon>
        <taxon>Oceanospirillales</taxon>
        <taxon>Oceanospirillaceae</taxon>
        <taxon>Marinomonas</taxon>
    </lineage>
</organism>
<feature type="transmembrane region" description="Helical" evidence="11">
    <location>
        <begin position="70"/>
        <end position="95"/>
    </location>
</feature>
<dbReference type="Proteomes" id="UP000092871">
    <property type="component" value="Unassembled WGS sequence"/>
</dbReference>
<dbReference type="Gene3D" id="3.40.50.300">
    <property type="entry name" value="P-loop containing nucleotide triphosphate hydrolases"/>
    <property type="match status" value="1"/>
</dbReference>
<dbReference type="EMBL" id="FLRB01000012">
    <property type="protein sequence ID" value="SBT21313.1"/>
    <property type="molecule type" value="Genomic_DNA"/>
</dbReference>
<dbReference type="InterPro" id="IPR036640">
    <property type="entry name" value="ABC1_TM_sf"/>
</dbReference>
<evidence type="ECO:0000256" key="5">
    <source>
        <dbReference type="ARBA" id="ARBA00022741"/>
    </source>
</evidence>
<evidence type="ECO:0000256" key="2">
    <source>
        <dbReference type="ARBA" id="ARBA00022448"/>
    </source>
</evidence>
<dbReference type="FunFam" id="3.40.50.300:FF:000140">
    <property type="entry name" value="Lipid A export ATP-binding/permease protein MsbA"/>
    <property type="match status" value="1"/>
</dbReference>